<dbReference type="Gene3D" id="1.10.510.10">
    <property type="entry name" value="Transferase(Phosphotransferase) domain 1"/>
    <property type="match status" value="1"/>
</dbReference>
<keyword evidence="9 20" id="KW-0418">Kinase</keyword>
<dbReference type="GO" id="GO:0005524">
    <property type="term" value="F:ATP binding"/>
    <property type="evidence" value="ECO:0007669"/>
    <property type="project" value="UniProtKB-UniRule"/>
</dbReference>
<dbReference type="GO" id="GO:0004674">
    <property type="term" value="F:protein serine/threonine kinase activity"/>
    <property type="evidence" value="ECO:0000318"/>
    <property type="project" value="GO_Central"/>
</dbReference>
<feature type="compositionally biased region" description="Low complexity" evidence="17">
    <location>
        <begin position="347"/>
        <end position="362"/>
    </location>
</feature>
<feature type="binding site" evidence="15">
    <location>
        <position position="75"/>
    </location>
    <ligand>
        <name>ATP</name>
        <dbReference type="ChEBI" id="CHEBI:30616"/>
    </ligand>
</feature>
<accession>A0A1U8APB4</accession>
<comment type="similarity">
    <text evidence="16">Belongs to the protein kinase superfamily.</text>
</comment>
<evidence type="ECO:0000256" key="8">
    <source>
        <dbReference type="ARBA" id="ARBA00022741"/>
    </source>
</evidence>
<organism evidence="19 20">
    <name type="scientific">Nelumbo nucifera</name>
    <name type="common">Sacred lotus</name>
    <dbReference type="NCBI Taxonomy" id="4432"/>
    <lineage>
        <taxon>Eukaryota</taxon>
        <taxon>Viridiplantae</taxon>
        <taxon>Streptophyta</taxon>
        <taxon>Embryophyta</taxon>
        <taxon>Tracheophyta</taxon>
        <taxon>Spermatophyta</taxon>
        <taxon>Magnoliopsida</taxon>
        <taxon>Proteales</taxon>
        <taxon>Nelumbonaceae</taxon>
        <taxon>Nelumbo</taxon>
    </lineage>
</organism>
<evidence type="ECO:0000313" key="20">
    <source>
        <dbReference type="RefSeq" id="XP_010264701.1"/>
    </source>
</evidence>
<dbReference type="PROSITE" id="PS00108">
    <property type="entry name" value="PROTEIN_KINASE_ST"/>
    <property type="match status" value="1"/>
</dbReference>
<evidence type="ECO:0000256" key="16">
    <source>
        <dbReference type="RuleBase" id="RU000304"/>
    </source>
</evidence>
<dbReference type="CDD" id="cd14066">
    <property type="entry name" value="STKc_IRAK"/>
    <property type="match status" value="1"/>
</dbReference>
<dbReference type="eggNOG" id="KOG1187">
    <property type="taxonomic scope" value="Eukaryota"/>
</dbReference>
<dbReference type="InterPro" id="IPR011009">
    <property type="entry name" value="Kinase-like_dom_sf"/>
</dbReference>
<evidence type="ECO:0000256" key="15">
    <source>
        <dbReference type="PROSITE-ProRule" id="PRU10141"/>
    </source>
</evidence>
<dbReference type="OMA" id="NEMRFWE"/>
<gene>
    <name evidence="20" type="primary">LOC104602635</name>
</gene>
<keyword evidence="3" id="KW-0597">Phosphoprotein</keyword>
<dbReference type="OrthoDB" id="4062651at2759"/>
<dbReference type="Proteomes" id="UP000189703">
    <property type="component" value="Unplaced"/>
</dbReference>
<dbReference type="InterPro" id="IPR017441">
    <property type="entry name" value="Protein_kinase_ATP_BS"/>
</dbReference>
<dbReference type="InterPro" id="IPR052059">
    <property type="entry name" value="CR_Ser/Thr_kinase"/>
</dbReference>
<dbReference type="GeneID" id="104602635"/>
<evidence type="ECO:0000313" key="19">
    <source>
        <dbReference type="Proteomes" id="UP000189703"/>
    </source>
</evidence>
<keyword evidence="19" id="KW-1185">Reference proteome</keyword>
<feature type="region of interest" description="Disordered" evidence="17">
    <location>
        <begin position="347"/>
        <end position="371"/>
    </location>
</feature>
<keyword evidence="4" id="KW-0808">Transferase</keyword>
<dbReference type="GO" id="GO:0016020">
    <property type="term" value="C:membrane"/>
    <property type="evidence" value="ECO:0007669"/>
    <property type="project" value="UniProtKB-SubCell"/>
</dbReference>
<proteinExistence type="inferred from homology"/>
<evidence type="ECO:0000256" key="3">
    <source>
        <dbReference type="ARBA" id="ARBA00022553"/>
    </source>
</evidence>
<evidence type="ECO:0000256" key="14">
    <source>
        <dbReference type="ARBA" id="ARBA00023180"/>
    </source>
</evidence>
<dbReference type="RefSeq" id="XP_010264701.1">
    <property type="nucleotide sequence ID" value="XM_010266399.2"/>
</dbReference>
<keyword evidence="12" id="KW-0472">Membrane</keyword>
<dbReference type="AlphaFoldDB" id="A0A1U8APB4"/>
<keyword evidence="5" id="KW-0812">Transmembrane</keyword>
<reference evidence="20" key="1">
    <citation type="submission" date="2025-08" db="UniProtKB">
        <authorList>
            <consortium name="RefSeq"/>
        </authorList>
    </citation>
    <scope>IDENTIFICATION</scope>
</reference>
<dbReference type="FunFam" id="3.30.200.20:FF:000421">
    <property type="entry name" value="Serine/threonine-protein kinase receptor"/>
    <property type="match status" value="1"/>
</dbReference>
<evidence type="ECO:0000256" key="2">
    <source>
        <dbReference type="ARBA" id="ARBA00022527"/>
    </source>
</evidence>
<dbReference type="InterPro" id="IPR001245">
    <property type="entry name" value="Ser-Thr/Tyr_kinase_cat_dom"/>
</dbReference>
<protein>
    <submittedName>
        <fullName evidence="20">Serine/threonine-protein kinase</fullName>
    </submittedName>
</protein>
<evidence type="ECO:0000256" key="5">
    <source>
        <dbReference type="ARBA" id="ARBA00022692"/>
    </source>
</evidence>
<dbReference type="PANTHER" id="PTHR47973">
    <property type="entry name" value="CYSTEINE-RICH RECEPTOR-LIKE PROTEIN KINASE 3"/>
    <property type="match status" value="1"/>
</dbReference>
<dbReference type="Pfam" id="PF07714">
    <property type="entry name" value="PK_Tyr_Ser-Thr"/>
    <property type="match status" value="1"/>
</dbReference>
<evidence type="ECO:0000256" key="10">
    <source>
        <dbReference type="ARBA" id="ARBA00022840"/>
    </source>
</evidence>
<keyword evidence="11" id="KW-1133">Transmembrane helix</keyword>
<dbReference type="Gene3D" id="3.30.200.20">
    <property type="entry name" value="Phosphorylase Kinase, domain 1"/>
    <property type="match status" value="1"/>
</dbReference>
<keyword evidence="14" id="KW-0325">Glycoprotein</keyword>
<evidence type="ECO:0000256" key="4">
    <source>
        <dbReference type="ARBA" id="ARBA00022679"/>
    </source>
</evidence>
<dbReference type="SMART" id="SM00220">
    <property type="entry name" value="S_TKc"/>
    <property type="match status" value="1"/>
</dbReference>
<evidence type="ECO:0000256" key="12">
    <source>
        <dbReference type="ARBA" id="ARBA00023136"/>
    </source>
</evidence>
<keyword evidence="6" id="KW-0732">Signal</keyword>
<dbReference type="SUPFAM" id="SSF56112">
    <property type="entry name" value="Protein kinase-like (PK-like)"/>
    <property type="match status" value="1"/>
</dbReference>
<keyword evidence="13" id="KW-0675">Receptor</keyword>
<evidence type="ECO:0000259" key="18">
    <source>
        <dbReference type="PROSITE" id="PS50011"/>
    </source>
</evidence>
<feature type="domain" description="Protein kinase" evidence="18">
    <location>
        <begin position="47"/>
        <end position="324"/>
    </location>
</feature>
<evidence type="ECO:0000256" key="7">
    <source>
        <dbReference type="ARBA" id="ARBA00022737"/>
    </source>
</evidence>
<evidence type="ECO:0000256" key="9">
    <source>
        <dbReference type="ARBA" id="ARBA00022777"/>
    </source>
</evidence>
<dbReference type="KEGG" id="nnu:104602635"/>
<evidence type="ECO:0000256" key="6">
    <source>
        <dbReference type="ARBA" id="ARBA00022729"/>
    </source>
</evidence>
<sequence>MKFSLSFSVCFAPAPAPEEHVDHSIHAPQSFPNVHFYSYKELKDATQGFRNKVGEGGFGSVYKGRLQNGTHVAVKVLSAESNQGEREFMAEIAAMSNVRHENLVRLLGGCVDGNNRILVYEYMENNSVVQILLGGEHNKAKFTWDLRRKICLGVARGLAYLHDEVKPHILHRDIKARNILLDGEFTPKVSDFGLSKLFTDNMTHISTRVAGTLGYLAPEYAISGRLTRKSDVYSFGALVMEILSGRPVVDFNLELGEHNLVEKAWNMYKGKELLELMDPTLRGEFPQEEAIQFLKVGLLCVQEDPRLRPHMPKAVKMLCNEIDIKEVQIMPPGIIMDLVNVKVGSKNTSTSSATKGSTSSSSWGFRSATLI</sequence>
<name>A0A1U8APB4_NELNU</name>
<dbReference type="PROSITE" id="PS00107">
    <property type="entry name" value="PROTEIN_KINASE_ATP"/>
    <property type="match status" value="1"/>
</dbReference>
<keyword evidence="7" id="KW-0677">Repeat</keyword>
<evidence type="ECO:0000256" key="11">
    <source>
        <dbReference type="ARBA" id="ARBA00022989"/>
    </source>
</evidence>
<keyword evidence="2 16" id="KW-0723">Serine/threonine-protein kinase</keyword>
<keyword evidence="10 15" id="KW-0067">ATP-binding</keyword>
<keyword evidence="8 15" id="KW-0547">Nucleotide-binding</keyword>
<evidence type="ECO:0000256" key="17">
    <source>
        <dbReference type="SAM" id="MobiDB-lite"/>
    </source>
</evidence>
<dbReference type="InterPro" id="IPR000719">
    <property type="entry name" value="Prot_kinase_dom"/>
</dbReference>
<dbReference type="InterPro" id="IPR008271">
    <property type="entry name" value="Ser/Thr_kinase_AS"/>
</dbReference>
<dbReference type="FunFam" id="1.10.510.10:FF:000044">
    <property type="entry name" value="Putative LRR receptor-like serine/threonine-protein kinase"/>
    <property type="match status" value="1"/>
</dbReference>
<evidence type="ECO:0000256" key="1">
    <source>
        <dbReference type="ARBA" id="ARBA00004167"/>
    </source>
</evidence>
<comment type="subcellular location">
    <subcellularLocation>
        <location evidence="1">Membrane</location>
        <topology evidence="1">Single-pass membrane protein</topology>
    </subcellularLocation>
</comment>
<dbReference type="InParanoid" id="A0A1U8APB4"/>
<dbReference type="PROSITE" id="PS50011">
    <property type="entry name" value="PROTEIN_KINASE_DOM"/>
    <property type="match status" value="1"/>
</dbReference>
<evidence type="ECO:0000256" key="13">
    <source>
        <dbReference type="ARBA" id="ARBA00023170"/>
    </source>
</evidence>